<dbReference type="EMBL" id="CVQI01032385">
    <property type="protein sequence ID" value="CRK41059.1"/>
    <property type="molecule type" value="Genomic_DNA"/>
</dbReference>
<feature type="compositionally biased region" description="Basic and acidic residues" evidence="1">
    <location>
        <begin position="1"/>
        <end position="23"/>
    </location>
</feature>
<feature type="non-terminal residue" evidence="2">
    <location>
        <position position="381"/>
    </location>
</feature>
<name>A0A0G4N3X3_VERLO</name>
<sequence>MGEHLITRTTDQHRRRMATDTHKLTHQHHQAPRRDDRDGHASLTNVSWSAKPVVESTPRCLESHDWQLASANTSGQFSPLSPSPAPSGDCIPERRLKDRDKTELPGIYAYCFDRGNGNYTRLIPADMLPPVLGIPAIHQGSGGMMVLPLPGAEPVGGLPSNVQPVTLKLTVSGRNVDDSVQVTSAPGSAVLGGEQQGRGAVAEADQSKVNQTAAYRPQHLAAWRHRDVSKFAPVGLRDTTERGPSRAREYRMGYVTNGGPGTLSRDSGSPRAVADASSAGHITAVQQNPSQMTPCVWGPIGPPSRVPDLGHSPAPYAPFARAGVIMSDESPGNHAILRSLDRNLATRGNESSLMTDRQRLDQGKSYYEQQLVGLDCKGVYR</sequence>
<evidence type="ECO:0000313" key="3">
    <source>
        <dbReference type="Proteomes" id="UP000045706"/>
    </source>
</evidence>
<organism evidence="2 3">
    <name type="scientific">Verticillium longisporum</name>
    <name type="common">Verticillium dahliae var. longisporum</name>
    <dbReference type="NCBI Taxonomy" id="100787"/>
    <lineage>
        <taxon>Eukaryota</taxon>
        <taxon>Fungi</taxon>
        <taxon>Dikarya</taxon>
        <taxon>Ascomycota</taxon>
        <taxon>Pezizomycotina</taxon>
        <taxon>Sordariomycetes</taxon>
        <taxon>Hypocreomycetidae</taxon>
        <taxon>Glomerellales</taxon>
        <taxon>Plectosphaerellaceae</taxon>
        <taxon>Verticillium</taxon>
    </lineage>
</organism>
<dbReference type="AlphaFoldDB" id="A0A0G4N3X3"/>
<protein>
    <submittedName>
        <fullName evidence="2">Uncharacterized protein</fullName>
    </submittedName>
</protein>
<proteinExistence type="predicted"/>
<feature type="region of interest" description="Disordered" evidence="1">
    <location>
        <begin position="1"/>
        <end position="41"/>
    </location>
</feature>
<feature type="region of interest" description="Disordered" evidence="1">
    <location>
        <begin position="252"/>
        <end position="273"/>
    </location>
</feature>
<dbReference type="Proteomes" id="UP000045706">
    <property type="component" value="Unassembled WGS sequence"/>
</dbReference>
<accession>A0A0G4N3X3</accession>
<evidence type="ECO:0000256" key="1">
    <source>
        <dbReference type="SAM" id="MobiDB-lite"/>
    </source>
</evidence>
<evidence type="ECO:0000313" key="2">
    <source>
        <dbReference type="EMBL" id="CRK41059.1"/>
    </source>
</evidence>
<gene>
    <name evidence="2" type="ORF">BN1723_005000</name>
</gene>
<reference evidence="3" key="1">
    <citation type="submission" date="2015-05" db="EMBL/GenBank/DDBJ databases">
        <authorList>
            <person name="Fogelqvist Johan"/>
        </authorList>
    </citation>
    <scope>NUCLEOTIDE SEQUENCE [LARGE SCALE GENOMIC DNA]</scope>
</reference>